<feature type="region of interest" description="Disordered" evidence="1">
    <location>
        <begin position="1"/>
        <end position="42"/>
    </location>
</feature>
<name>A0A180GQE6_PUCT1</name>
<dbReference type="EnsemblFungi" id="PTTG_00642-t43_1">
    <property type="protein sequence ID" value="PTTG_00642-t43_1-p1"/>
    <property type="gene ID" value="PTTG_00642"/>
</dbReference>
<reference evidence="2" key="1">
    <citation type="submission" date="2009-11" db="EMBL/GenBank/DDBJ databases">
        <authorList>
            <consortium name="The Broad Institute Genome Sequencing Platform"/>
            <person name="Ward D."/>
            <person name="Feldgarden M."/>
            <person name="Earl A."/>
            <person name="Young S.K."/>
            <person name="Zeng Q."/>
            <person name="Koehrsen M."/>
            <person name="Alvarado L."/>
            <person name="Berlin A."/>
            <person name="Bochicchio J."/>
            <person name="Borenstein D."/>
            <person name="Chapman S.B."/>
            <person name="Chen Z."/>
            <person name="Engels R."/>
            <person name="Freedman E."/>
            <person name="Gellesch M."/>
            <person name="Goldberg J."/>
            <person name="Griggs A."/>
            <person name="Gujja S."/>
            <person name="Heilman E."/>
            <person name="Heiman D."/>
            <person name="Hepburn T."/>
            <person name="Howarth C."/>
            <person name="Jen D."/>
            <person name="Larson L."/>
            <person name="Lewis B."/>
            <person name="Mehta T."/>
            <person name="Park D."/>
            <person name="Pearson M."/>
            <person name="Roberts A."/>
            <person name="Saif S."/>
            <person name="Shea T."/>
            <person name="Shenoy N."/>
            <person name="Sisk P."/>
            <person name="Stolte C."/>
            <person name="Sykes S."/>
            <person name="Thomson T."/>
            <person name="Walk T."/>
            <person name="White J."/>
            <person name="Yandava C."/>
            <person name="Izard J."/>
            <person name="Baranova O.V."/>
            <person name="Blanton J.M."/>
            <person name="Tanner A.C."/>
            <person name="Dewhirst F.E."/>
            <person name="Haas B."/>
            <person name="Nusbaum C."/>
            <person name="Birren B."/>
        </authorList>
    </citation>
    <scope>NUCLEOTIDE SEQUENCE [LARGE SCALE GENOMIC DNA]</scope>
    <source>
        <strain evidence="2">1-1 BBBD Race 1</strain>
    </source>
</reference>
<gene>
    <name evidence="2" type="ORF">PTTG_00642</name>
</gene>
<evidence type="ECO:0000313" key="3">
    <source>
        <dbReference type="EnsemblFungi" id="PTTG_00642-t43_1-p1"/>
    </source>
</evidence>
<evidence type="ECO:0000313" key="2">
    <source>
        <dbReference type="EMBL" id="OAV94183.1"/>
    </source>
</evidence>
<feature type="compositionally biased region" description="Basic and acidic residues" evidence="1">
    <location>
        <begin position="25"/>
        <end position="37"/>
    </location>
</feature>
<sequence length="119" mass="12672">MSAPISHSPGAEHPSTASDQAEEGAQARDHQSQDKPDATTPKLLPYCNRLTLINARVQVAAENLENLTLDAIPARFFALENRATALLARLESSATAAPVPPPHQTRSNTAPQSSLLKTP</sequence>
<dbReference type="AlphaFoldDB" id="A0A180GQE6"/>
<dbReference type="VEuPathDB" id="FungiDB:PTTG_00642"/>
<dbReference type="Proteomes" id="UP000005240">
    <property type="component" value="Unassembled WGS sequence"/>
</dbReference>
<accession>A0A180GQE6</accession>
<proteinExistence type="predicted"/>
<feature type="compositionally biased region" description="Polar residues" evidence="1">
    <location>
        <begin position="104"/>
        <end position="119"/>
    </location>
</feature>
<keyword evidence="4" id="KW-1185">Reference proteome</keyword>
<reference evidence="3" key="4">
    <citation type="submission" date="2025-05" db="UniProtKB">
        <authorList>
            <consortium name="EnsemblFungi"/>
        </authorList>
    </citation>
    <scope>IDENTIFICATION</scope>
    <source>
        <strain evidence="3">isolate 1-1 / race 1 (BBBD)</strain>
    </source>
</reference>
<dbReference type="EMBL" id="ADAS02000042">
    <property type="protein sequence ID" value="OAV94183.1"/>
    <property type="molecule type" value="Genomic_DNA"/>
</dbReference>
<evidence type="ECO:0000313" key="4">
    <source>
        <dbReference type="Proteomes" id="UP000005240"/>
    </source>
</evidence>
<feature type="region of interest" description="Disordered" evidence="1">
    <location>
        <begin position="94"/>
        <end position="119"/>
    </location>
</feature>
<evidence type="ECO:0000256" key="1">
    <source>
        <dbReference type="SAM" id="MobiDB-lite"/>
    </source>
</evidence>
<organism evidence="2">
    <name type="scientific">Puccinia triticina (isolate 1-1 / race 1 (BBBD))</name>
    <name type="common">Brown leaf rust fungus</name>
    <dbReference type="NCBI Taxonomy" id="630390"/>
    <lineage>
        <taxon>Eukaryota</taxon>
        <taxon>Fungi</taxon>
        <taxon>Dikarya</taxon>
        <taxon>Basidiomycota</taxon>
        <taxon>Pucciniomycotina</taxon>
        <taxon>Pucciniomycetes</taxon>
        <taxon>Pucciniales</taxon>
        <taxon>Pucciniaceae</taxon>
        <taxon>Puccinia</taxon>
    </lineage>
</organism>
<protein>
    <submittedName>
        <fullName evidence="2 3">Uncharacterized protein</fullName>
    </submittedName>
</protein>
<reference evidence="2" key="2">
    <citation type="submission" date="2016-05" db="EMBL/GenBank/DDBJ databases">
        <title>Comparative analysis highlights variable genome content of wheat rusts and divergence of the mating loci.</title>
        <authorList>
            <person name="Cuomo C.A."/>
            <person name="Bakkeren G."/>
            <person name="Szabo L."/>
            <person name="Khalil H."/>
            <person name="Joly D."/>
            <person name="Goldberg J."/>
            <person name="Young S."/>
            <person name="Zeng Q."/>
            <person name="Fellers J."/>
        </authorList>
    </citation>
    <scope>NUCLEOTIDE SEQUENCE [LARGE SCALE GENOMIC DNA]</scope>
    <source>
        <strain evidence="2">1-1 BBBD Race 1</strain>
    </source>
</reference>
<reference evidence="3 4" key="3">
    <citation type="journal article" date="2017" name="G3 (Bethesda)">
        <title>Comparative analysis highlights variable genome content of wheat rusts and divergence of the mating loci.</title>
        <authorList>
            <person name="Cuomo C.A."/>
            <person name="Bakkeren G."/>
            <person name="Khalil H.B."/>
            <person name="Panwar V."/>
            <person name="Joly D."/>
            <person name="Linning R."/>
            <person name="Sakthikumar S."/>
            <person name="Song X."/>
            <person name="Adiconis X."/>
            <person name="Fan L."/>
            <person name="Goldberg J.M."/>
            <person name="Levin J.Z."/>
            <person name="Young S."/>
            <person name="Zeng Q."/>
            <person name="Anikster Y."/>
            <person name="Bruce M."/>
            <person name="Wang M."/>
            <person name="Yin C."/>
            <person name="McCallum B."/>
            <person name="Szabo L.J."/>
            <person name="Hulbert S."/>
            <person name="Chen X."/>
            <person name="Fellers J.P."/>
        </authorList>
    </citation>
    <scope>NUCLEOTIDE SEQUENCE</scope>
    <source>
        <strain evidence="4">Isolate 1-1 / race 1 (BBBD)</strain>
        <strain evidence="3">isolate 1-1 / race 1 (BBBD)</strain>
    </source>
</reference>